<dbReference type="OrthoDB" id="2433005at2759"/>
<evidence type="ECO:0000313" key="2">
    <source>
        <dbReference type="EMBL" id="GBP72733.1"/>
    </source>
</evidence>
<feature type="region of interest" description="Disordered" evidence="1">
    <location>
        <begin position="37"/>
        <end position="69"/>
    </location>
</feature>
<reference evidence="2 3" key="1">
    <citation type="journal article" date="2019" name="Commun. Biol.">
        <title>The bagworm genome reveals a unique fibroin gene that provides high tensile strength.</title>
        <authorList>
            <person name="Kono N."/>
            <person name="Nakamura H."/>
            <person name="Ohtoshi R."/>
            <person name="Tomita M."/>
            <person name="Numata K."/>
            <person name="Arakawa K."/>
        </authorList>
    </citation>
    <scope>NUCLEOTIDE SEQUENCE [LARGE SCALE GENOMIC DNA]</scope>
</reference>
<dbReference type="Proteomes" id="UP000299102">
    <property type="component" value="Unassembled WGS sequence"/>
</dbReference>
<keyword evidence="3" id="KW-1185">Reference proteome</keyword>
<feature type="region of interest" description="Disordered" evidence="1">
    <location>
        <begin position="77"/>
        <end position="96"/>
    </location>
</feature>
<organism evidence="2 3">
    <name type="scientific">Eumeta variegata</name>
    <name type="common">Bagworm moth</name>
    <name type="synonym">Eumeta japonica</name>
    <dbReference type="NCBI Taxonomy" id="151549"/>
    <lineage>
        <taxon>Eukaryota</taxon>
        <taxon>Metazoa</taxon>
        <taxon>Ecdysozoa</taxon>
        <taxon>Arthropoda</taxon>
        <taxon>Hexapoda</taxon>
        <taxon>Insecta</taxon>
        <taxon>Pterygota</taxon>
        <taxon>Neoptera</taxon>
        <taxon>Endopterygota</taxon>
        <taxon>Lepidoptera</taxon>
        <taxon>Glossata</taxon>
        <taxon>Ditrysia</taxon>
        <taxon>Tineoidea</taxon>
        <taxon>Psychidae</taxon>
        <taxon>Oiketicinae</taxon>
        <taxon>Eumeta</taxon>
    </lineage>
</organism>
<sequence>MRLNGSGKPLRKVRSTLAFLQKVGRVKINDHNIQQAESAVQHEINDQQSGDQNLDVGPQPAGASKRKNHPLVISDNEDEAMSNTTPSNVRPTPAQDTMKKKIAKLHMELDLTERRKRSLVADGTEFDKARNLRREIDEEAQA</sequence>
<evidence type="ECO:0000313" key="3">
    <source>
        <dbReference type="Proteomes" id="UP000299102"/>
    </source>
</evidence>
<comment type="caution">
    <text evidence="2">The sequence shown here is derived from an EMBL/GenBank/DDBJ whole genome shotgun (WGS) entry which is preliminary data.</text>
</comment>
<evidence type="ECO:0000256" key="1">
    <source>
        <dbReference type="SAM" id="MobiDB-lite"/>
    </source>
</evidence>
<dbReference type="EMBL" id="BGZK01001155">
    <property type="protein sequence ID" value="GBP72733.1"/>
    <property type="molecule type" value="Genomic_DNA"/>
</dbReference>
<name>A0A4C1YBN0_EUMVA</name>
<dbReference type="AlphaFoldDB" id="A0A4C1YBN0"/>
<feature type="compositionally biased region" description="Polar residues" evidence="1">
    <location>
        <begin position="81"/>
        <end position="90"/>
    </location>
</feature>
<gene>
    <name evidence="2" type="ORF">EVAR_75352_1</name>
</gene>
<accession>A0A4C1YBN0</accession>
<protein>
    <submittedName>
        <fullName evidence="2">Uncharacterized protein</fullName>
    </submittedName>
</protein>
<proteinExistence type="predicted"/>